<gene>
    <name evidence="1" type="ORF">AM305_04443</name>
</gene>
<accession>C5RYW0</accession>
<dbReference type="Pfam" id="PF14076">
    <property type="entry name" value="DUF4258"/>
    <property type="match status" value="1"/>
</dbReference>
<dbReference type="RefSeq" id="WP_005822115.1">
    <property type="nucleotide sequence ID" value="NZ_ACQL01000023.1"/>
</dbReference>
<dbReference type="EMBL" id="ACQL01000023">
    <property type="protein sequence ID" value="EER48147.1"/>
    <property type="molecule type" value="Genomic_DNA"/>
</dbReference>
<dbReference type="AlphaFoldDB" id="C5RYW0"/>
<name>C5RYW0_9PAST</name>
<dbReference type="InterPro" id="IPR025354">
    <property type="entry name" value="DUF4258"/>
</dbReference>
<evidence type="ECO:0000313" key="1">
    <source>
        <dbReference type="EMBL" id="EER48147.1"/>
    </source>
</evidence>
<proteinExistence type="predicted"/>
<comment type="caution">
    <text evidence="1">The sequence shown here is derived from an EMBL/GenBank/DDBJ whole genome shotgun (WGS) entry which is preliminary data.</text>
</comment>
<reference evidence="1 2" key="1">
    <citation type="journal article" date="2010" name="Vet. Microbiol.">
        <title>Production of haemolysins by strains of the Actinobacillus minor/porcitonsillarum complex.</title>
        <authorList>
            <person name="Arya G."/>
            <person name="Niven D.F."/>
        </authorList>
    </citation>
    <scope>NUCLEOTIDE SEQUENCE [LARGE SCALE GENOMIC DNA]</scope>
    <source>
        <strain evidence="1 2">NM305</strain>
    </source>
</reference>
<organism evidence="1 2">
    <name type="scientific">Actinobacillus minor NM305</name>
    <dbReference type="NCBI Taxonomy" id="637911"/>
    <lineage>
        <taxon>Bacteria</taxon>
        <taxon>Pseudomonadati</taxon>
        <taxon>Pseudomonadota</taxon>
        <taxon>Gammaproteobacteria</taxon>
        <taxon>Pasteurellales</taxon>
        <taxon>Pasteurellaceae</taxon>
        <taxon>Actinobacillus</taxon>
    </lineage>
</organism>
<dbReference type="OrthoDB" id="5540949at2"/>
<dbReference type="Proteomes" id="UP000005532">
    <property type="component" value="Unassembled WGS sequence"/>
</dbReference>
<protein>
    <submittedName>
        <fullName evidence="1">Uncharacterized protein</fullName>
    </submittedName>
</protein>
<evidence type="ECO:0000313" key="2">
    <source>
        <dbReference type="Proteomes" id="UP000005532"/>
    </source>
</evidence>
<sequence>MKTTFHINQRMKQRGITKEMINCVIELGEIIQDKYVIDKKLATSYIKLIQQEQEKRKLQ</sequence>